<reference evidence="7 9" key="1">
    <citation type="submission" date="2014-06" db="EMBL/GenBank/DDBJ databases">
        <title>The Whole Genome Sequence of Mycoplasma hyosynoviae strain ATCC 27095.</title>
        <authorList>
            <person name="Calcutt M.J."/>
            <person name="Foecking M.F."/>
        </authorList>
    </citation>
    <scope>NUCLEOTIDE SEQUENCE [LARGE SCALE GENOMIC DNA]</scope>
    <source>
        <strain evidence="7 9">M60</strain>
    </source>
</reference>
<name>A0A063YBA4_9BACT</name>
<feature type="domain" description="Pseudouridine synthase RsuA/RluA-like" evidence="6">
    <location>
        <begin position="64"/>
        <end position="191"/>
    </location>
</feature>
<evidence type="ECO:0000256" key="3">
    <source>
        <dbReference type="ARBA" id="ARBA00023235"/>
    </source>
</evidence>
<dbReference type="GO" id="GO:0006364">
    <property type="term" value="P:rRNA processing"/>
    <property type="evidence" value="ECO:0007669"/>
    <property type="project" value="UniProtKB-ARBA"/>
</dbReference>
<dbReference type="SUPFAM" id="SSF55174">
    <property type="entry name" value="Alpha-L RNA-binding motif"/>
    <property type="match status" value="1"/>
</dbReference>
<evidence type="ECO:0000256" key="2">
    <source>
        <dbReference type="ARBA" id="ARBA00022884"/>
    </source>
</evidence>
<dbReference type="SUPFAM" id="SSF55120">
    <property type="entry name" value="Pseudouridine synthase"/>
    <property type="match status" value="1"/>
</dbReference>
<dbReference type="RefSeq" id="WP_036440447.1">
    <property type="nucleotide sequence ID" value="NZ_CP008748.1"/>
</dbReference>
<dbReference type="GO" id="GO:0009982">
    <property type="term" value="F:pseudouridine synthase activity"/>
    <property type="evidence" value="ECO:0007669"/>
    <property type="project" value="InterPro"/>
</dbReference>
<evidence type="ECO:0000259" key="6">
    <source>
        <dbReference type="Pfam" id="PF00849"/>
    </source>
</evidence>
<dbReference type="EMBL" id="CP008748">
    <property type="protein sequence ID" value="ASI53773.1"/>
    <property type="molecule type" value="Genomic_DNA"/>
</dbReference>
<evidence type="ECO:0000313" key="8">
    <source>
        <dbReference type="EMBL" id="TDU96828.1"/>
    </source>
</evidence>
<evidence type="ECO:0000256" key="1">
    <source>
        <dbReference type="ARBA" id="ARBA00008348"/>
    </source>
</evidence>
<dbReference type="InterPro" id="IPR018496">
    <property type="entry name" value="PsdUridine_synth_RsuA/RluB_CS"/>
</dbReference>
<keyword evidence="9" id="KW-1185">Reference proteome</keyword>
<dbReference type="GO" id="GO:0140098">
    <property type="term" value="F:catalytic activity, acting on RNA"/>
    <property type="evidence" value="ECO:0007669"/>
    <property type="project" value="UniProtKB-ARBA"/>
</dbReference>
<dbReference type="OrthoDB" id="9807213at2"/>
<dbReference type="InterPro" id="IPR000748">
    <property type="entry name" value="PsdUridine_synth_RsuA/RluB/E/F"/>
</dbReference>
<accession>A0A063YBA4</accession>
<evidence type="ECO:0000313" key="9">
    <source>
        <dbReference type="Proteomes" id="UP000264882"/>
    </source>
</evidence>
<proteinExistence type="inferred from homology"/>
<evidence type="ECO:0000256" key="5">
    <source>
        <dbReference type="RuleBase" id="RU003887"/>
    </source>
</evidence>
<dbReference type="InterPro" id="IPR006145">
    <property type="entry name" value="PsdUridine_synth_RsuA/RluA"/>
</dbReference>
<dbReference type="KEGG" id="mhyv:MHSN_00915"/>
<evidence type="ECO:0000256" key="4">
    <source>
        <dbReference type="PROSITE-ProRule" id="PRU00182"/>
    </source>
</evidence>
<reference evidence="8 10" key="2">
    <citation type="submission" date="2019-03" db="EMBL/GenBank/DDBJ databases">
        <title>Genomic Encyclopedia of Archaeal and Bacterial Type Strains, Phase II (KMG-II): from individual species to whole genera.</title>
        <authorList>
            <person name="Goeker M."/>
        </authorList>
    </citation>
    <scope>NUCLEOTIDE SEQUENCE [LARGE SCALE GENOMIC DNA]</scope>
    <source>
        <strain evidence="8 10">ATCC 25591</strain>
    </source>
</reference>
<dbReference type="InterPro" id="IPR036986">
    <property type="entry name" value="S4_RNA-bd_sf"/>
</dbReference>
<dbReference type="NCBIfam" id="TIGR00093">
    <property type="entry name" value="pseudouridine synthase"/>
    <property type="match status" value="1"/>
</dbReference>
<dbReference type="Gene3D" id="3.10.290.10">
    <property type="entry name" value="RNA-binding S4 domain"/>
    <property type="match status" value="1"/>
</dbReference>
<dbReference type="Gene3D" id="3.30.70.580">
    <property type="entry name" value="Pseudouridine synthase I, catalytic domain, N-terminal subdomain"/>
    <property type="match status" value="1"/>
</dbReference>
<dbReference type="EMBL" id="SOCH01000004">
    <property type="protein sequence ID" value="TDU96828.1"/>
    <property type="molecule type" value="Genomic_DNA"/>
</dbReference>
<dbReference type="Proteomes" id="UP000264882">
    <property type="component" value="Chromosome"/>
</dbReference>
<dbReference type="InterPro" id="IPR042092">
    <property type="entry name" value="PsdUridine_s_RsuA/RluB/E/F_cat"/>
</dbReference>
<comment type="similarity">
    <text evidence="1 5">Belongs to the pseudouridine synthase RsuA family.</text>
</comment>
<dbReference type="InterPro" id="IPR020103">
    <property type="entry name" value="PsdUridine_synth_cat_dom_sf"/>
</dbReference>
<dbReference type="STRING" id="29559.NPL3_00375"/>
<gene>
    <name evidence="8" type="ORF">JN03_0505</name>
    <name evidence="7" type="ORF">MHSN_00915</name>
</gene>
<dbReference type="Proteomes" id="UP000294882">
    <property type="component" value="Unassembled WGS sequence"/>
</dbReference>
<dbReference type="GO" id="GO:0003723">
    <property type="term" value="F:RNA binding"/>
    <property type="evidence" value="ECO:0007669"/>
    <property type="project" value="UniProtKB-KW"/>
</dbReference>
<dbReference type="EC" id="5.4.99.-" evidence="5"/>
<dbReference type="InterPro" id="IPR050343">
    <property type="entry name" value="RsuA_PseudoU_synthase"/>
</dbReference>
<dbReference type="Pfam" id="PF00849">
    <property type="entry name" value="PseudoU_synth_2"/>
    <property type="match status" value="1"/>
</dbReference>
<dbReference type="GO" id="GO:0001522">
    <property type="term" value="P:pseudouridine synthesis"/>
    <property type="evidence" value="ECO:0007669"/>
    <property type="project" value="InterPro"/>
</dbReference>
<dbReference type="AlphaFoldDB" id="A0A063YBA4"/>
<evidence type="ECO:0000313" key="10">
    <source>
        <dbReference type="Proteomes" id="UP000294882"/>
    </source>
</evidence>
<protein>
    <recommendedName>
        <fullName evidence="5">Pseudouridine synthase</fullName>
        <ecNumber evidence="5">5.4.99.-</ecNumber>
    </recommendedName>
</protein>
<keyword evidence="3 5" id="KW-0413">Isomerase</keyword>
<dbReference type="PANTHER" id="PTHR47683:SF4">
    <property type="entry name" value="PSEUDOURIDINE SYNTHASE"/>
    <property type="match status" value="1"/>
</dbReference>
<dbReference type="PROSITE" id="PS01149">
    <property type="entry name" value="PSI_RSU"/>
    <property type="match status" value="1"/>
</dbReference>
<evidence type="ECO:0000313" key="7">
    <source>
        <dbReference type="EMBL" id="ASI53773.1"/>
    </source>
</evidence>
<keyword evidence="2 4" id="KW-0694">RNA-binding</keyword>
<dbReference type="PROSITE" id="PS50889">
    <property type="entry name" value="S4"/>
    <property type="match status" value="1"/>
</dbReference>
<sequence>MKQQVRIEKYIGDITTLSRKVIKQKLKQKAIKVNGILITELIKINPEKDIVELDGSKLEYNKFQYYMFNKPAGFITANNDWYSSTIFDILGLKRDKFFAFGRLDKDTEGLLIISNDGKMCHTLLSPKNHVPKKYLVRVDKKLDSEVLNKNLPIKINDEFTVENYLFEKINDKTCYITIYEGKFHQVKKMFATQGCSVLYLKRIQFGKLQLDPNLKLGSIRKLTEEEIKLMQEK</sequence>
<dbReference type="Gene3D" id="3.30.70.1560">
    <property type="entry name" value="Alpha-L RNA-binding motif"/>
    <property type="match status" value="1"/>
</dbReference>
<dbReference type="InterPro" id="IPR020094">
    <property type="entry name" value="TruA/RsuA/RluB/E/F_N"/>
</dbReference>
<organism evidence="8 10">
    <name type="scientific">Metamycoplasma hyosynoviae</name>
    <dbReference type="NCBI Taxonomy" id="29559"/>
    <lineage>
        <taxon>Bacteria</taxon>
        <taxon>Bacillati</taxon>
        <taxon>Mycoplasmatota</taxon>
        <taxon>Mycoplasmoidales</taxon>
        <taxon>Metamycoplasmataceae</taxon>
        <taxon>Metamycoplasma</taxon>
    </lineage>
</organism>
<dbReference type="PANTHER" id="PTHR47683">
    <property type="entry name" value="PSEUDOURIDINE SYNTHASE FAMILY PROTEIN-RELATED"/>
    <property type="match status" value="1"/>
</dbReference>